<dbReference type="RefSeq" id="WP_047876526.1">
    <property type="nucleotide sequence ID" value="NZ_BMYC01000023.1"/>
</dbReference>
<keyword evidence="6" id="KW-0598">Phosphotransferase system</keyword>
<reference evidence="9 10" key="1">
    <citation type="submission" date="2015-05" db="EMBL/GenBank/DDBJ databases">
        <title>Photobacterium galathea sp. nov.</title>
        <authorList>
            <person name="Machado H."/>
            <person name="Gram L."/>
        </authorList>
    </citation>
    <scope>NUCLEOTIDE SEQUENCE [LARGE SCALE GENOMIC DNA]</scope>
    <source>
        <strain evidence="9 10">DSM 25995</strain>
    </source>
</reference>
<evidence type="ECO:0000256" key="4">
    <source>
        <dbReference type="ARBA" id="ARBA00022597"/>
    </source>
</evidence>
<evidence type="ECO:0000256" key="1">
    <source>
        <dbReference type="ARBA" id="ARBA00004496"/>
    </source>
</evidence>
<evidence type="ECO:0000313" key="9">
    <source>
        <dbReference type="EMBL" id="KLU98598.1"/>
    </source>
</evidence>
<dbReference type="SUPFAM" id="SSF52728">
    <property type="entry name" value="PTS IIb component"/>
    <property type="match status" value="1"/>
</dbReference>
<proteinExistence type="predicted"/>
<evidence type="ECO:0000259" key="8">
    <source>
        <dbReference type="PROSITE" id="PS51101"/>
    </source>
</evidence>
<protein>
    <submittedName>
        <fullName evidence="9">PTS system N-acetylgalactosamine-specific transporter subunit IIB</fullName>
    </submittedName>
</protein>
<name>A0A0J1GGG3_9GAMM</name>
<dbReference type="Gene3D" id="3.40.35.10">
    <property type="entry name" value="Phosphotransferase system, sorbose subfamily IIB component"/>
    <property type="match status" value="1"/>
</dbReference>
<comment type="caution">
    <text evidence="9">The sequence shown here is derived from an EMBL/GenBank/DDBJ whole genome shotgun (WGS) entry which is preliminary data.</text>
</comment>
<sequence>MANIVLTRIDERLLHGQVRITWGKHSGANTILIANDEVAGNPILQAPFKGAAGGEYHVLFRTVEQAIQNIPKAGPERKILLLCNNPTDVAALAEGGVPISEVNIGNMHYHPGKTKVDANVCVDKKDMIAFEKLRALGIPSTIQHMPESTKQVIFDVVGEAVA</sequence>
<evidence type="ECO:0000256" key="2">
    <source>
        <dbReference type="ARBA" id="ARBA00022448"/>
    </source>
</evidence>
<accession>A0A0J1GGG3</accession>
<evidence type="ECO:0000256" key="5">
    <source>
        <dbReference type="ARBA" id="ARBA00022679"/>
    </source>
</evidence>
<gene>
    <name evidence="9" type="ORF">ABT58_21695</name>
</gene>
<keyword evidence="10" id="KW-1185">Reference proteome</keyword>
<organism evidence="9 10">
    <name type="scientific">Photobacterium aphoticum</name>
    <dbReference type="NCBI Taxonomy" id="754436"/>
    <lineage>
        <taxon>Bacteria</taxon>
        <taxon>Pseudomonadati</taxon>
        <taxon>Pseudomonadota</taxon>
        <taxon>Gammaproteobacteria</taxon>
        <taxon>Vibrionales</taxon>
        <taxon>Vibrionaceae</taxon>
        <taxon>Photobacterium</taxon>
    </lineage>
</organism>
<keyword evidence="3" id="KW-0963">Cytoplasm</keyword>
<dbReference type="InterPro" id="IPR004720">
    <property type="entry name" value="PTS_IIB_sorbose-sp"/>
</dbReference>
<dbReference type="EMBL" id="LDOV01000047">
    <property type="protein sequence ID" value="KLU98598.1"/>
    <property type="molecule type" value="Genomic_DNA"/>
</dbReference>
<dbReference type="InterPro" id="IPR036667">
    <property type="entry name" value="PTS_IIB_sorbose-sp_sf"/>
</dbReference>
<keyword evidence="2" id="KW-0813">Transport</keyword>
<comment type="subcellular location">
    <subcellularLocation>
        <location evidence="1">Cytoplasm</location>
    </subcellularLocation>
</comment>
<dbReference type="AlphaFoldDB" id="A0A0J1GGG3"/>
<dbReference type="Proteomes" id="UP000036426">
    <property type="component" value="Unassembled WGS sequence"/>
</dbReference>
<keyword evidence="5" id="KW-0808">Transferase</keyword>
<evidence type="ECO:0000256" key="3">
    <source>
        <dbReference type="ARBA" id="ARBA00022490"/>
    </source>
</evidence>
<keyword evidence="7" id="KW-0418">Kinase</keyword>
<dbReference type="GO" id="GO:0008982">
    <property type="term" value="F:protein-N(PI)-phosphohistidine-sugar phosphotransferase activity"/>
    <property type="evidence" value="ECO:0007669"/>
    <property type="project" value="InterPro"/>
</dbReference>
<dbReference type="CDD" id="cd00001">
    <property type="entry name" value="PTS_IIB_man"/>
    <property type="match status" value="1"/>
</dbReference>
<evidence type="ECO:0000256" key="7">
    <source>
        <dbReference type="ARBA" id="ARBA00022777"/>
    </source>
</evidence>
<evidence type="ECO:0000256" key="6">
    <source>
        <dbReference type="ARBA" id="ARBA00022683"/>
    </source>
</evidence>
<evidence type="ECO:0000313" key="10">
    <source>
        <dbReference type="Proteomes" id="UP000036426"/>
    </source>
</evidence>
<feature type="domain" description="PTS EIIB type-4" evidence="8">
    <location>
        <begin position="1"/>
        <end position="162"/>
    </location>
</feature>
<dbReference type="PROSITE" id="PS51101">
    <property type="entry name" value="PTS_EIIB_TYPE_4"/>
    <property type="match status" value="1"/>
</dbReference>
<dbReference type="GO" id="GO:0016301">
    <property type="term" value="F:kinase activity"/>
    <property type="evidence" value="ECO:0007669"/>
    <property type="project" value="UniProtKB-KW"/>
</dbReference>
<keyword evidence="4" id="KW-0762">Sugar transport</keyword>
<dbReference type="PATRIC" id="fig|754436.4.peg.4559"/>
<dbReference type="GO" id="GO:0009401">
    <property type="term" value="P:phosphoenolpyruvate-dependent sugar phosphotransferase system"/>
    <property type="evidence" value="ECO:0007669"/>
    <property type="project" value="UniProtKB-KW"/>
</dbReference>
<dbReference type="OrthoDB" id="7065728at2"/>
<dbReference type="GO" id="GO:0005737">
    <property type="term" value="C:cytoplasm"/>
    <property type="evidence" value="ECO:0007669"/>
    <property type="project" value="UniProtKB-SubCell"/>
</dbReference>
<dbReference type="Pfam" id="PF03830">
    <property type="entry name" value="PTSIIB_sorb"/>
    <property type="match status" value="1"/>
</dbReference>